<organism evidence="1 2">
    <name type="scientific">Corynebacterium halotolerans YIM 70093 = DSM 44683</name>
    <dbReference type="NCBI Taxonomy" id="1121362"/>
    <lineage>
        <taxon>Bacteria</taxon>
        <taxon>Bacillati</taxon>
        <taxon>Actinomycetota</taxon>
        <taxon>Actinomycetes</taxon>
        <taxon>Mycobacteriales</taxon>
        <taxon>Corynebacteriaceae</taxon>
        <taxon>Corynebacterium</taxon>
    </lineage>
</organism>
<name>M1P643_9CORY</name>
<dbReference type="STRING" id="1121362.A605_05550"/>
<protein>
    <submittedName>
        <fullName evidence="1">Uncharacterized protein</fullName>
    </submittedName>
</protein>
<dbReference type="EMBL" id="CP003697">
    <property type="protein sequence ID" value="AGF72116.1"/>
    <property type="molecule type" value="Genomic_DNA"/>
</dbReference>
<dbReference type="RefSeq" id="WP_015400535.1">
    <property type="nucleotide sequence ID" value="NC_020302.1"/>
</dbReference>
<accession>M1P643</accession>
<keyword evidence="2" id="KW-1185">Reference proteome</keyword>
<gene>
    <name evidence="1" type="ORF">A605_05550</name>
</gene>
<proteinExistence type="predicted"/>
<evidence type="ECO:0000313" key="1">
    <source>
        <dbReference type="EMBL" id="AGF72116.1"/>
    </source>
</evidence>
<dbReference type="AlphaFoldDB" id="M1P643"/>
<dbReference type="Proteomes" id="UP000011723">
    <property type="component" value="Chromosome"/>
</dbReference>
<dbReference type="PATRIC" id="fig|1121362.3.peg.1117"/>
<reference evidence="1 2" key="1">
    <citation type="journal article" date="2012" name="Stand. Genomic Sci.">
        <title>Genome sequence of the halotolerant bacterium Corynebacterium halotolerans type strain YIM 70093(T) (= DSM 44683(T)).</title>
        <authorList>
            <person name="Ruckert C."/>
            <person name="Albersmeier A."/>
            <person name="Al-Dilaimi A."/>
            <person name="Niehaus K."/>
            <person name="Szczepanowski R."/>
            <person name="Kalinowski J."/>
        </authorList>
    </citation>
    <scope>NUCLEOTIDE SEQUENCE [LARGE SCALE GENOMIC DNA]</scope>
    <source>
        <strain evidence="1">YIM 70093</strain>
    </source>
</reference>
<evidence type="ECO:0000313" key="2">
    <source>
        <dbReference type="Proteomes" id="UP000011723"/>
    </source>
</evidence>
<dbReference type="KEGG" id="chn:A605_05550"/>
<dbReference type="HOGENOM" id="CLU_2768814_0_0_11"/>
<sequence>MGPESLAVRNHIHPPDPVVAGVDEGNDVAAVAAVAECRGAAAPVWTLTWLRYPASPVTVTARTTPPRPA</sequence>